<dbReference type="InterPro" id="IPR006139">
    <property type="entry name" value="D-isomer_2_OHA_DH_cat_dom"/>
</dbReference>
<name>A0A820EKE8_9BILA</name>
<gene>
    <name evidence="3" type="ORF">FNK824_LOCUS38572</name>
    <name evidence="2" type="ORF">SEV965_LOCUS38885</name>
</gene>
<dbReference type="GO" id="GO:0051287">
    <property type="term" value="F:NAD binding"/>
    <property type="evidence" value="ECO:0007669"/>
    <property type="project" value="InterPro"/>
</dbReference>
<dbReference type="SUPFAM" id="SSF52283">
    <property type="entry name" value="Formate/glycerate dehydrogenase catalytic domain-like"/>
    <property type="match status" value="1"/>
</dbReference>
<dbReference type="InterPro" id="IPR036291">
    <property type="entry name" value="NAD(P)-bd_dom_sf"/>
</dbReference>
<dbReference type="EMBL" id="CAJNOU010010962">
    <property type="protein sequence ID" value="CAF1554921.1"/>
    <property type="molecule type" value="Genomic_DNA"/>
</dbReference>
<organism evidence="3 4">
    <name type="scientific">Rotaria sordida</name>
    <dbReference type="NCBI Taxonomy" id="392033"/>
    <lineage>
        <taxon>Eukaryota</taxon>
        <taxon>Metazoa</taxon>
        <taxon>Spiralia</taxon>
        <taxon>Gnathifera</taxon>
        <taxon>Rotifera</taxon>
        <taxon>Eurotatoria</taxon>
        <taxon>Bdelloidea</taxon>
        <taxon>Philodinida</taxon>
        <taxon>Philodinidae</taxon>
        <taxon>Rotaria</taxon>
    </lineage>
</organism>
<feature type="non-terminal residue" evidence="3">
    <location>
        <position position="1"/>
    </location>
</feature>
<reference evidence="3" key="1">
    <citation type="submission" date="2021-02" db="EMBL/GenBank/DDBJ databases">
        <authorList>
            <person name="Nowell W R."/>
        </authorList>
    </citation>
    <scope>NUCLEOTIDE SEQUENCE</scope>
</reference>
<evidence type="ECO:0000313" key="4">
    <source>
        <dbReference type="Proteomes" id="UP000663874"/>
    </source>
</evidence>
<sequence length="127" mass="13869">MDSYVDIFIVRSAPKVTSAVIEGSPRLKLIGRVGTRKDKIDTEVTTRHGILVMNTPDSNTLSAAEHTCTLIYSSARNIPSACASLKTGAWQRAEFMGEELNGKTLAIIGLGRIGREVAKRMQSFNMK</sequence>
<evidence type="ECO:0000313" key="3">
    <source>
        <dbReference type="EMBL" id="CAF4250005.1"/>
    </source>
</evidence>
<accession>A0A820EKE8</accession>
<evidence type="ECO:0000259" key="1">
    <source>
        <dbReference type="Pfam" id="PF00389"/>
    </source>
</evidence>
<dbReference type="Proteomes" id="UP000663874">
    <property type="component" value="Unassembled WGS sequence"/>
</dbReference>
<protein>
    <recommendedName>
        <fullName evidence="1">D-isomer specific 2-hydroxyacid dehydrogenase catalytic domain-containing protein</fullName>
    </recommendedName>
</protein>
<feature type="domain" description="D-isomer specific 2-hydroxyacid dehydrogenase catalytic" evidence="1">
    <location>
        <begin position="5"/>
        <end position="95"/>
    </location>
</feature>
<dbReference type="Gene3D" id="3.40.50.720">
    <property type="entry name" value="NAD(P)-binding Rossmann-like Domain"/>
    <property type="match status" value="2"/>
</dbReference>
<dbReference type="PANTHER" id="PTHR42938">
    <property type="entry name" value="FORMATE DEHYDROGENASE 1"/>
    <property type="match status" value="1"/>
</dbReference>
<comment type="caution">
    <text evidence="3">The sequence shown here is derived from an EMBL/GenBank/DDBJ whole genome shotgun (WGS) entry which is preliminary data.</text>
</comment>
<dbReference type="GO" id="GO:0004617">
    <property type="term" value="F:phosphoglycerate dehydrogenase activity"/>
    <property type="evidence" value="ECO:0007669"/>
    <property type="project" value="TreeGrafter"/>
</dbReference>
<evidence type="ECO:0000313" key="2">
    <source>
        <dbReference type="EMBL" id="CAF1554921.1"/>
    </source>
</evidence>
<dbReference type="AlphaFoldDB" id="A0A820EKE8"/>
<proteinExistence type="predicted"/>
<dbReference type="EMBL" id="CAJOBE010022357">
    <property type="protein sequence ID" value="CAF4250005.1"/>
    <property type="molecule type" value="Genomic_DNA"/>
</dbReference>
<dbReference type="Pfam" id="PF00389">
    <property type="entry name" value="2-Hacid_dh"/>
    <property type="match status" value="1"/>
</dbReference>
<dbReference type="SUPFAM" id="SSF51735">
    <property type="entry name" value="NAD(P)-binding Rossmann-fold domains"/>
    <property type="match status" value="1"/>
</dbReference>
<dbReference type="PANTHER" id="PTHR42938:SF22">
    <property type="entry name" value="D-3-PHOSPHOGLYCERATE DEHYDROGENASE"/>
    <property type="match status" value="1"/>
</dbReference>
<dbReference type="Proteomes" id="UP000663889">
    <property type="component" value="Unassembled WGS sequence"/>
</dbReference>